<keyword evidence="1" id="KW-0732">Signal</keyword>
<name>A0ABX0UMC8_9BACT</name>
<evidence type="ECO:0000313" key="3">
    <source>
        <dbReference type="Proteomes" id="UP001179181"/>
    </source>
</evidence>
<evidence type="ECO:0000256" key="1">
    <source>
        <dbReference type="SAM" id="SignalP"/>
    </source>
</evidence>
<dbReference type="RefSeq" id="WP_167271843.1">
    <property type="nucleotide sequence ID" value="NZ_JAASQJ010000003.1"/>
</dbReference>
<feature type="signal peptide" evidence="1">
    <location>
        <begin position="1"/>
        <end position="17"/>
    </location>
</feature>
<dbReference type="Proteomes" id="UP001179181">
    <property type="component" value="Unassembled WGS sequence"/>
</dbReference>
<evidence type="ECO:0000313" key="2">
    <source>
        <dbReference type="EMBL" id="NIJ54082.1"/>
    </source>
</evidence>
<sequence length="213" mass="23214">MKKFTLVALVVSLFLVAVIVSCEKSTKDPNTPSFLLDANNLADQTGGFYAKVRQVNVEKGIENSQKKLKLTWSDGDIKPYIVNIFFEEQDWEDFNLVSGQYEILFLKHALIINDPIKSIKHEFVVPNESLNDMQSKLPANYISTSAIRAIGISVYGNHAALRGKPALKPENCANSGGTGTSSCSNACCSITCLSGYYATCGNTCNCTKIPKGT</sequence>
<organism evidence="2 3">
    <name type="scientific">Dyadobacter arcticus</name>
    <dbReference type="NCBI Taxonomy" id="1078754"/>
    <lineage>
        <taxon>Bacteria</taxon>
        <taxon>Pseudomonadati</taxon>
        <taxon>Bacteroidota</taxon>
        <taxon>Cytophagia</taxon>
        <taxon>Cytophagales</taxon>
        <taxon>Spirosomataceae</taxon>
        <taxon>Dyadobacter</taxon>
    </lineage>
</organism>
<feature type="chain" id="PRO_5045381963" description="DUF4382 domain-containing protein" evidence="1">
    <location>
        <begin position="18"/>
        <end position="213"/>
    </location>
</feature>
<protein>
    <recommendedName>
        <fullName evidence="4">DUF4382 domain-containing protein</fullName>
    </recommendedName>
</protein>
<proteinExistence type="predicted"/>
<comment type="caution">
    <text evidence="2">The sequence shown here is derived from an EMBL/GenBank/DDBJ whole genome shotgun (WGS) entry which is preliminary data.</text>
</comment>
<dbReference type="EMBL" id="JAASQJ010000003">
    <property type="protein sequence ID" value="NIJ54082.1"/>
    <property type="molecule type" value="Genomic_DNA"/>
</dbReference>
<gene>
    <name evidence="2" type="ORF">FHS68_003264</name>
</gene>
<evidence type="ECO:0008006" key="4">
    <source>
        <dbReference type="Google" id="ProtNLM"/>
    </source>
</evidence>
<keyword evidence="3" id="KW-1185">Reference proteome</keyword>
<dbReference type="PROSITE" id="PS51257">
    <property type="entry name" value="PROKAR_LIPOPROTEIN"/>
    <property type="match status" value="1"/>
</dbReference>
<reference evidence="2 3" key="1">
    <citation type="submission" date="2020-03" db="EMBL/GenBank/DDBJ databases">
        <title>Genomic Encyclopedia of Type Strains, Phase IV (KMG-IV): sequencing the most valuable type-strain genomes for metagenomic binning, comparative biology and taxonomic classification.</title>
        <authorList>
            <person name="Goeker M."/>
        </authorList>
    </citation>
    <scope>NUCLEOTIDE SEQUENCE [LARGE SCALE GENOMIC DNA]</scope>
    <source>
        <strain evidence="2 3">DSM 102865</strain>
    </source>
</reference>
<accession>A0ABX0UMC8</accession>